<dbReference type="GO" id="GO:0005737">
    <property type="term" value="C:cytoplasm"/>
    <property type="evidence" value="ECO:0007669"/>
    <property type="project" value="UniProtKB-SubCell"/>
</dbReference>
<reference evidence="6" key="1">
    <citation type="submission" date="2014-05" db="EMBL/GenBank/DDBJ databases">
        <title>The transcriptome of the halophilic microalga Tetraselmis sp. GSL018 isolated from the Great Salt Lake, Utah.</title>
        <authorList>
            <person name="Jinkerson R.E."/>
            <person name="D'Adamo S."/>
            <person name="Posewitz M.C."/>
        </authorList>
    </citation>
    <scope>NUCLEOTIDE SEQUENCE</scope>
    <source>
        <strain evidence="6">GSL018</strain>
    </source>
</reference>
<dbReference type="AlphaFoldDB" id="A0A061SEK1"/>
<comment type="subcellular location">
    <subcellularLocation>
        <location evidence="2">Cytoplasm</location>
    </subcellularLocation>
    <subcellularLocation>
        <location evidence="1">Nucleus</location>
    </subcellularLocation>
</comment>
<evidence type="ECO:0000256" key="5">
    <source>
        <dbReference type="SAM" id="MobiDB-lite"/>
    </source>
</evidence>
<accession>A0A061SEK1</accession>
<dbReference type="InterPro" id="IPR037895">
    <property type="entry name" value="NUDCD1"/>
</dbReference>
<protein>
    <submittedName>
        <fullName evidence="6">Uncharacterized protein</fullName>
    </submittedName>
</protein>
<dbReference type="PANTHER" id="PTHR21664:SF1">
    <property type="entry name" value="NUDC DOMAIN-CONTAINING PROTEIN 1"/>
    <property type="match status" value="1"/>
</dbReference>
<evidence type="ECO:0000256" key="4">
    <source>
        <dbReference type="ARBA" id="ARBA00023242"/>
    </source>
</evidence>
<gene>
    <name evidence="6" type="ORF">TSPGSL018_8608</name>
</gene>
<feature type="compositionally biased region" description="Low complexity" evidence="5">
    <location>
        <begin position="301"/>
        <end position="314"/>
    </location>
</feature>
<dbReference type="GO" id="GO:0005634">
    <property type="term" value="C:nucleus"/>
    <property type="evidence" value="ECO:0007669"/>
    <property type="project" value="UniProtKB-SubCell"/>
</dbReference>
<dbReference type="EMBL" id="GBEZ01004047">
    <property type="protein sequence ID" value="JAC81136.1"/>
    <property type="molecule type" value="Transcribed_RNA"/>
</dbReference>
<evidence type="ECO:0000256" key="2">
    <source>
        <dbReference type="ARBA" id="ARBA00004496"/>
    </source>
</evidence>
<proteinExistence type="predicted"/>
<evidence type="ECO:0000256" key="1">
    <source>
        <dbReference type="ARBA" id="ARBA00004123"/>
    </source>
</evidence>
<feature type="compositionally biased region" description="Basic and acidic residues" evidence="5">
    <location>
        <begin position="268"/>
        <end position="283"/>
    </location>
</feature>
<evidence type="ECO:0000313" key="6">
    <source>
        <dbReference type="EMBL" id="JAC81136.1"/>
    </source>
</evidence>
<sequence length="527" mass="54603">MSRTNQIVDRSLAHSSFDSWRLCSSLVDTRSVTFALPGPLALPSELATDYLRTRAAALHNNLISCAESLYVFLNEDEMLGFYEVAFSAGSPELRQLVSQPNPRTTGLEEHGGLLAAPLPCTCVSVQGFSSSEKCLAASSGHGDISLLTFKDGAWSSSNAVFPVVPAPPLRGVHPFMLRAAFQPSPGIVRVVLMSVLDKTETAEAGCEVLVSDLGVAGDSGGGGTLSVAAGAARAYVSPLPPHATLVKAESSPPGGLLLLAVTPGHSLQSKESDDHALGGRAPEHPGLGLHDGEDGGSQGSAPEPAAAAAAAPAPLEHMTSESQEDPPQYQPADIFKEGGPEGLGEMGSEPACELLLLNLESPAAPKCADQMPLAPHCVLTSQMGLPGLGESKAVIGVTDDVDCALLHISVDGEADSLHVKHVSTVPALAYIAAGKQQKKFLLVSGSAGSSGASPCAALVEASKYVYVYGRARLNATHGSQQVVDLEAAEPGSTAAGPIQGARLWEHNGTHYLLLLRERHLTIFEVHA</sequence>
<keyword evidence="3" id="KW-0963">Cytoplasm</keyword>
<keyword evidence="4" id="KW-0539">Nucleus</keyword>
<feature type="region of interest" description="Disordered" evidence="5">
    <location>
        <begin position="265"/>
        <end position="347"/>
    </location>
</feature>
<organism evidence="6">
    <name type="scientific">Tetraselmis sp. GSL018</name>
    <dbReference type="NCBI Taxonomy" id="582737"/>
    <lineage>
        <taxon>Eukaryota</taxon>
        <taxon>Viridiplantae</taxon>
        <taxon>Chlorophyta</taxon>
        <taxon>core chlorophytes</taxon>
        <taxon>Chlorodendrophyceae</taxon>
        <taxon>Chlorodendrales</taxon>
        <taxon>Chlorodendraceae</taxon>
        <taxon>Tetraselmis</taxon>
    </lineage>
</organism>
<evidence type="ECO:0000256" key="3">
    <source>
        <dbReference type="ARBA" id="ARBA00022490"/>
    </source>
</evidence>
<dbReference type="PANTHER" id="PTHR21664">
    <property type="entry name" value="CHRONIC MYELOGENOUS LEUKEMIA TUMOR ANTIGEN 66"/>
    <property type="match status" value="1"/>
</dbReference>
<name>A0A061SEK1_9CHLO</name>